<comment type="caution">
    <text evidence="2">The sequence shown here is derived from an EMBL/GenBank/DDBJ whole genome shotgun (WGS) entry which is preliminary data.</text>
</comment>
<evidence type="ECO:0000256" key="1">
    <source>
        <dbReference type="SAM" id="MobiDB-lite"/>
    </source>
</evidence>
<gene>
    <name evidence="2" type="ORF">PBY51_022173</name>
</gene>
<name>A0AAN8AMS1_ELEMC</name>
<feature type="region of interest" description="Disordered" evidence="1">
    <location>
        <begin position="60"/>
        <end position="79"/>
    </location>
</feature>
<accession>A0AAN8AMS1</accession>
<dbReference type="EMBL" id="JAUZQC010000013">
    <property type="protein sequence ID" value="KAK5860712.1"/>
    <property type="molecule type" value="Genomic_DNA"/>
</dbReference>
<reference evidence="2 3" key="2">
    <citation type="journal article" date="2023" name="Mol. Biol. Evol.">
        <title>Genomics of Secondarily Temperate Adaptation in the Only Non-Antarctic Icefish.</title>
        <authorList>
            <person name="Rivera-Colon A.G."/>
            <person name="Rayamajhi N."/>
            <person name="Minhas B.F."/>
            <person name="Madrigal G."/>
            <person name="Bilyk K.T."/>
            <person name="Yoon V."/>
            <person name="Hune M."/>
            <person name="Gregory S."/>
            <person name="Cheng C.H.C."/>
            <person name="Catchen J.M."/>
        </authorList>
    </citation>
    <scope>NUCLEOTIDE SEQUENCE [LARGE SCALE GENOMIC DNA]</scope>
    <source>
        <strain evidence="2">JMC-PN-2008</strain>
    </source>
</reference>
<evidence type="ECO:0000313" key="3">
    <source>
        <dbReference type="Proteomes" id="UP001346869"/>
    </source>
</evidence>
<sequence>MAPAGTKPSLWFDGNSGWSGDEPGGPEAWTQCSGNNNNPGLFGGAETRNQTWLLMPSLFGPQRNAQGEEGDFTLAPRHL</sequence>
<feature type="compositionally biased region" description="Polar residues" evidence="1">
    <location>
        <begin position="30"/>
        <end position="39"/>
    </location>
</feature>
<keyword evidence="3" id="KW-1185">Reference proteome</keyword>
<dbReference type="AlphaFoldDB" id="A0AAN8AMS1"/>
<proteinExistence type="predicted"/>
<feature type="region of interest" description="Disordered" evidence="1">
    <location>
        <begin position="1"/>
        <end position="45"/>
    </location>
</feature>
<evidence type="ECO:0000313" key="2">
    <source>
        <dbReference type="EMBL" id="KAK5860712.1"/>
    </source>
</evidence>
<dbReference type="Proteomes" id="UP001346869">
    <property type="component" value="Unassembled WGS sequence"/>
</dbReference>
<organism evidence="2 3">
    <name type="scientific">Eleginops maclovinus</name>
    <name type="common">Patagonian blennie</name>
    <name type="synonym">Eleginus maclovinus</name>
    <dbReference type="NCBI Taxonomy" id="56733"/>
    <lineage>
        <taxon>Eukaryota</taxon>
        <taxon>Metazoa</taxon>
        <taxon>Chordata</taxon>
        <taxon>Craniata</taxon>
        <taxon>Vertebrata</taxon>
        <taxon>Euteleostomi</taxon>
        <taxon>Actinopterygii</taxon>
        <taxon>Neopterygii</taxon>
        <taxon>Teleostei</taxon>
        <taxon>Neoteleostei</taxon>
        <taxon>Acanthomorphata</taxon>
        <taxon>Eupercaria</taxon>
        <taxon>Perciformes</taxon>
        <taxon>Notothenioidei</taxon>
        <taxon>Eleginopidae</taxon>
        <taxon>Eleginops</taxon>
    </lineage>
</organism>
<reference evidence="2 3" key="1">
    <citation type="journal article" date="2023" name="Genes (Basel)">
        <title>Chromosome-Level Genome Assembly and Circadian Gene Repertoire of the Patagonia Blennie Eleginops maclovinus-The Closest Ancestral Proxy of Antarctic Cryonotothenioids.</title>
        <authorList>
            <person name="Cheng C.C."/>
            <person name="Rivera-Colon A.G."/>
            <person name="Minhas B.F."/>
            <person name="Wilson L."/>
            <person name="Rayamajhi N."/>
            <person name="Vargas-Chacoff L."/>
            <person name="Catchen J.M."/>
        </authorList>
    </citation>
    <scope>NUCLEOTIDE SEQUENCE [LARGE SCALE GENOMIC DNA]</scope>
    <source>
        <strain evidence="2">JMC-PN-2008</strain>
    </source>
</reference>
<protein>
    <submittedName>
        <fullName evidence="2">Uncharacterized protein</fullName>
    </submittedName>
</protein>